<accession>A0ABT1T2P2</accession>
<comment type="caution">
    <text evidence="3">The sequence shown here is derived from an EMBL/GenBank/DDBJ whole genome shotgun (WGS) entry which is preliminary data.</text>
</comment>
<dbReference type="RefSeq" id="WP_256539073.1">
    <property type="nucleotide sequence ID" value="NZ_JANHOH010000002.1"/>
</dbReference>
<dbReference type="EMBL" id="JANHOH010000002">
    <property type="protein sequence ID" value="MCQ6958878.1"/>
    <property type="molecule type" value="Genomic_DNA"/>
</dbReference>
<feature type="domain" description="SseB protein N-terminal" evidence="1">
    <location>
        <begin position="30"/>
        <end position="147"/>
    </location>
</feature>
<dbReference type="Proteomes" id="UP001204376">
    <property type="component" value="Unassembled WGS sequence"/>
</dbReference>
<feature type="domain" description="SseB protein C-terminal" evidence="2">
    <location>
        <begin position="157"/>
        <end position="246"/>
    </location>
</feature>
<reference evidence="3 4" key="1">
    <citation type="submission" date="2022-07" db="EMBL/GenBank/DDBJ databases">
        <title>Mucilaginibacter sp. JC4.</title>
        <authorList>
            <person name="Le V."/>
            <person name="Ko S.-R."/>
            <person name="Ahn C.-Y."/>
            <person name="Oh H.-M."/>
        </authorList>
    </citation>
    <scope>NUCLEOTIDE SEQUENCE [LARGE SCALE GENOMIC DNA]</scope>
    <source>
        <strain evidence="3 4">JC4</strain>
    </source>
</reference>
<dbReference type="InterPro" id="IPR009839">
    <property type="entry name" value="SseB_N"/>
</dbReference>
<keyword evidence="4" id="KW-1185">Reference proteome</keyword>
<proteinExistence type="predicted"/>
<dbReference type="Pfam" id="PF14581">
    <property type="entry name" value="SseB_C"/>
    <property type="match status" value="1"/>
</dbReference>
<dbReference type="Pfam" id="PF07179">
    <property type="entry name" value="SseB"/>
    <property type="match status" value="1"/>
</dbReference>
<sequence>MGFLNSLFKKEKATEPYNGLPENTQLINYIEAWYKTPSDETYRKAVMELMDGNPTLLLPSINDELNIKDGWTTSTEDTQLKLTCIFEVDGLKALGAFTDEESLLTWSRSRTAYVALKSNDVLKMCEQNGVSRLVINSDGYNMFVMQRSRDEIKPRDIPEGTTVMVGTPDRPLPKRIIEKIISGFKANSNIKEAYEYMNSFSGEYSLVIGVVLAADSEEARSAVNFAVQDAIRGEDLEQSLDIFFIQDDVWLQNIKQIPGSLFYSK</sequence>
<evidence type="ECO:0000259" key="1">
    <source>
        <dbReference type="Pfam" id="PF07179"/>
    </source>
</evidence>
<evidence type="ECO:0000259" key="2">
    <source>
        <dbReference type="Pfam" id="PF14581"/>
    </source>
</evidence>
<dbReference type="InterPro" id="IPR027945">
    <property type="entry name" value="SseB_C"/>
</dbReference>
<evidence type="ECO:0000313" key="4">
    <source>
        <dbReference type="Proteomes" id="UP001204376"/>
    </source>
</evidence>
<evidence type="ECO:0000313" key="3">
    <source>
        <dbReference type="EMBL" id="MCQ6958878.1"/>
    </source>
</evidence>
<name>A0ABT1T2P2_9SPHI</name>
<gene>
    <name evidence="3" type="ORF">NPE20_12965</name>
</gene>
<protein>
    <submittedName>
        <fullName evidence="3">SseB family protein</fullName>
    </submittedName>
</protein>
<organism evidence="3 4">
    <name type="scientific">Mucilaginibacter aquariorum</name>
    <dbReference type="NCBI Taxonomy" id="2967225"/>
    <lineage>
        <taxon>Bacteria</taxon>
        <taxon>Pseudomonadati</taxon>
        <taxon>Bacteroidota</taxon>
        <taxon>Sphingobacteriia</taxon>
        <taxon>Sphingobacteriales</taxon>
        <taxon>Sphingobacteriaceae</taxon>
        <taxon>Mucilaginibacter</taxon>
    </lineage>
</organism>